<gene>
    <name evidence="1" type="ORF">AM571_PC00839</name>
</gene>
<dbReference type="Proteomes" id="UP000185109">
    <property type="component" value="Plasmid pRsp8C3c"/>
</dbReference>
<protein>
    <submittedName>
        <fullName evidence="1">Uncharacterized protein</fullName>
    </submittedName>
</protein>
<accession>A0A1L5PF29</accession>
<name>A0A1L5PF29_RHIET</name>
<dbReference type="EMBL" id="CP017244">
    <property type="protein sequence ID" value="APO78576.1"/>
    <property type="molecule type" value="Genomic_DNA"/>
</dbReference>
<geneLocation type="plasmid" evidence="2">
    <name>prsp8c3c</name>
</geneLocation>
<evidence type="ECO:0000313" key="2">
    <source>
        <dbReference type="Proteomes" id="UP000185109"/>
    </source>
</evidence>
<dbReference type="AlphaFoldDB" id="A0A1L5PF29"/>
<sequence length="83" mass="9623">MPTIDGALQFGRINLDAIGGWRSRQWQWAMYHTLAEAEHYASPRLCTDGERGLKEDRRLHQNIKSDAWPRAGFSSCVQEHLRK</sequence>
<reference evidence="1 2" key="1">
    <citation type="submission" date="2016-09" db="EMBL/GenBank/DDBJ databases">
        <title>The complete genome sequences of Rhizobium gallicum, symbiovars gallicum and phaseoli, symbionts associated to common bean (Phaseolus vulgaris).</title>
        <authorList>
            <person name="Bustos P."/>
            <person name="Santamaria R.I."/>
            <person name="Perez-Carrascal O.M."/>
            <person name="Juarez S."/>
            <person name="Lozano L."/>
            <person name="Martinez-Flores I."/>
            <person name="Martinez-Romero E."/>
            <person name="Cevallos M."/>
            <person name="Romero D."/>
            <person name="Davila G."/>
            <person name="Gonzalez V."/>
        </authorList>
    </citation>
    <scope>NUCLEOTIDE SEQUENCE [LARGE SCALE GENOMIC DNA]</scope>
    <source>
        <strain evidence="1 2">8C-3</strain>
        <plasmid evidence="2">Plasmid prsp8c3c</plasmid>
    </source>
</reference>
<organism evidence="1 2">
    <name type="scientific">Rhizobium etli 8C-3</name>
    <dbReference type="NCBI Taxonomy" id="538025"/>
    <lineage>
        <taxon>Bacteria</taxon>
        <taxon>Pseudomonadati</taxon>
        <taxon>Pseudomonadota</taxon>
        <taxon>Alphaproteobacteria</taxon>
        <taxon>Hyphomicrobiales</taxon>
        <taxon>Rhizobiaceae</taxon>
        <taxon>Rhizobium/Agrobacterium group</taxon>
        <taxon>Rhizobium</taxon>
    </lineage>
</organism>
<proteinExistence type="predicted"/>
<keyword evidence="1" id="KW-0614">Plasmid</keyword>
<evidence type="ECO:0000313" key="1">
    <source>
        <dbReference type="EMBL" id="APO78576.1"/>
    </source>
</evidence>